<gene>
    <name evidence="2" type="ORF">C9I98_09315</name>
</gene>
<keyword evidence="1" id="KW-0732">Signal</keyword>
<evidence type="ECO:0000313" key="2">
    <source>
        <dbReference type="EMBL" id="PSW20243.1"/>
    </source>
</evidence>
<evidence type="ECO:0000256" key="1">
    <source>
        <dbReference type="SAM" id="SignalP"/>
    </source>
</evidence>
<protein>
    <submittedName>
        <fullName evidence="2">DUF1318 domain-containing protein</fullName>
    </submittedName>
</protein>
<evidence type="ECO:0000313" key="3">
    <source>
        <dbReference type="Proteomes" id="UP000241771"/>
    </source>
</evidence>
<name>A0A2T3NVD3_9GAMM</name>
<accession>A0A2T3NVD3</accession>
<feature type="signal peptide" evidence="1">
    <location>
        <begin position="1"/>
        <end position="19"/>
    </location>
</feature>
<organism evidence="2 3">
    <name type="scientific">Photobacterium sanctipauli</name>
    <dbReference type="NCBI Taxonomy" id="1342794"/>
    <lineage>
        <taxon>Bacteria</taxon>
        <taxon>Pseudomonadati</taxon>
        <taxon>Pseudomonadota</taxon>
        <taxon>Gammaproteobacteria</taxon>
        <taxon>Vibrionales</taxon>
        <taxon>Vibrionaceae</taxon>
        <taxon>Photobacterium</taxon>
    </lineage>
</organism>
<dbReference type="EMBL" id="PYMA01000004">
    <property type="protein sequence ID" value="PSW20243.1"/>
    <property type="molecule type" value="Genomic_DNA"/>
</dbReference>
<dbReference type="Proteomes" id="UP000241771">
    <property type="component" value="Unassembled WGS sequence"/>
</dbReference>
<dbReference type="PIRSF" id="PIRSF025560">
    <property type="entry name" value="UCP025560"/>
    <property type="match status" value="1"/>
</dbReference>
<proteinExistence type="predicted"/>
<dbReference type="Pfam" id="PF07027">
    <property type="entry name" value="DUF1318"/>
    <property type="match status" value="1"/>
</dbReference>
<keyword evidence="3" id="KW-1185">Reference proteome</keyword>
<dbReference type="InterPro" id="IPR008309">
    <property type="entry name" value="YdbL"/>
</dbReference>
<comment type="caution">
    <text evidence="2">The sequence shown here is derived from an EMBL/GenBank/DDBJ whole genome shotgun (WGS) entry which is preliminary data.</text>
</comment>
<dbReference type="OrthoDB" id="9798130at2"/>
<reference evidence="2 3" key="1">
    <citation type="submission" date="2018-01" db="EMBL/GenBank/DDBJ databases">
        <title>Whole genome sequencing of Histamine producing bacteria.</title>
        <authorList>
            <person name="Butler K."/>
        </authorList>
    </citation>
    <scope>NUCLEOTIDE SEQUENCE [LARGE SCALE GENOMIC DNA]</scope>
    <source>
        <strain evidence="2 3">DSM 100436</strain>
    </source>
</reference>
<feature type="chain" id="PRO_5015548385" evidence="1">
    <location>
        <begin position="20"/>
        <end position="107"/>
    </location>
</feature>
<sequence>MKNLLIFFFSIFISFSAFALDLQQAKDQGLVGEANNGFVAPVTSRPSQDVKNLVATVNKRRTERFKKIAVSHGLTAREVGQLAHKKAVEKTEYGHYYQNASGKWVKK</sequence>
<dbReference type="RefSeq" id="WP_036826731.1">
    <property type="nucleotide sequence ID" value="NZ_JGVO01000781.1"/>
</dbReference>
<dbReference type="AlphaFoldDB" id="A0A2T3NVD3"/>